<dbReference type="SUPFAM" id="SSF117143">
    <property type="entry name" value="Flagellar hook protein flgE"/>
    <property type="match status" value="1"/>
</dbReference>
<sequence length="241" mass="25805">MPTSNYVSLSSQIALSNRMESVARNVANINTAGYRGESINFSEVLANSGSESVSFVSMGNTHISRAKGAISQTGNPLDLAIDGDAWFSFQRGTEVAYTRDGRLQMDSSGRLTTVNGEPVLSSSGSTIQIDPQGGRIVVQADGEIVQNGQTIDSIGLYEINEEDSLKRYGGSAVVPEGVAFPLQDSSKARVMQGYVEGSNVNPMTEMTKLIMISRAFESAEKVMETAEDSQRQAVRDLGETS</sequence>
<dbReference type="GO" id="GO:0030694">
    <property type="term" value="C:bacterial-type flagellum basal body, rod"/>
    <property type="evidence" value="ECO:0007669"/>
    <property type="project" value="UniProtKB-UniRule"/>
</dbReference>
<comment type="subcellular location">
    <subcellularLocation>
        <location evidence="1 4">Bacterial flagellum basal body</location>
    </subcellularLocation>
</comment>
<evidence type="ECO:0000259" key="6">
    <source>
        <dbReference type="Pfam" id="PF06429"/>
    </source>
</evidence>
<feature type="domain" description="Flagellar basal body rod protein N-terminal" evidence="5">
    <location>
        <begin position="6"/>
        <end position="35"/>
    </location>
</feature>
<evidence type="ECO:0000256" key="2">
    <source>
        <dbReference type="ARBA" id="ARBA00009677"/>
    </source>
</evidence>
<comment type="subunit">
    <text evidence="4">The basal body constitutes a major portion of the flagellar organelle and consists of five rings (E,L,P,S, and M) mounted on a central rod. The rod consists of about 26 subunits of FlgG in the distal portion, and FlgB, FlgC and FlgF are thought to build up the proximal portion of the rod with about 6 subunits each.</text>
</comment>
<dbReference type="GO" id="GO:0071978">
    <property type="term" value="P:bacterial-type flagellum-dependent swarming motility"/>
    <property type="evidence" value="ECO:0007669"/>
    <property type="project" value="TreeGrafter"/>
</dbReference>
<evidence type="ECO:0000256" key="3">
    <source>
        <dbReference type="ARBA" id="ARBA00023143"/>
    </source>
</evidence>
<dbReference type="Pfam" id="PF00460">
    <property type="entry name" value="Flg_bb_rod"/>
    <property type="match status" value="1"/>
</dbReference>
<reference evidence="8 9" key="1">
    <citation type="submission" date="2016-10" db="EMBL/GenBank/DDBJ databases">
        <authorList>
            <person name="de Groot N.N."/>
        </authorList>
    </citation>
    <scope>NUCLEOTIDE SEQUENCE [LARGE SCALE GENOMIC DNA]</scope>
    <source>
        <strain evidence="8 9">CGMCC 1.9157</strain>
    </source>
</reference>
<name>A0A1I5CBF0_9HYPH</name>
<dbReference type="PANTHER" id="PTHR30435:SF19">
    <property type="entry name" value="FLAGELLAR BASAL-BODY ROD PROTEIN FLGG"/>
    <property type="match status" value="1"/>
</dbReference>
<dbReference type="InterPro" id="IPR010930">
    <property type="entry name" value="Flg_bb/hook_C_dom"/>
</dbReference>
<dbReference type="OrthoDB" id="9804559at2"/>
<evidence type="ECO:0000256" key="4">
    <source>
        <dbReference type="RuleBase" id="RU362116"/>
    </source>
</evidence>
<dbReference type="PANTHER" id="PTHR30435">
    <property type="entry name" value="FLAGELLAR PROTEIN"/>
    <property type="match status" value="1"/>
</dbReference>
<keyword evidence="8" id="KW-0966">Cell projection</keyword>
<keyword evidence="3 4" id="KW-0975">Bacterial flagellum</keyword>
<dbReference type="InterPro" id="IPR037925">
    <property type="entry name" value="FlgE/F/G-like"/>
</dbReference>
<keyword evidence="8" id="KW-0282">Flagellum</keyword>
<comment type="similarity">
    <text evidence="2 4">Belongs to the flagella basal body rod proteins family.</text>
</comment>
<accession>A0A1I5CBF0</accession>
<dbReference type="InterPro" id="IPR001444">
    <property type="entry name" value="Flag_bb_rod_N"/>
</dbReference>
<dbReference type="AlphaFoldDB" id="A0A1I5CBF0"/>
<dbReference type="STRING" id="655353.SAMN04488056_102177"/>
<dbReference type="Pfam" id="PF22692">
    <property type="entry name" value="LlgE_F_G_D1"/>
    <property type="match status" value="1"/>
</dbReference>
<dbReference type="NCBIfam" id="NF009282">
    <property type="entry name" value="PRK12642.1"/>
    <property type="match status" value="1"/>
</dbReference>
<keyword evidence="8" id="KW-0969">Cilium</keyword>
<proteinExistence type="inferred from homology"/>
<evidence type="ECO:0000256" key="1">
    <source>
        <dbReference type="ARBA" id="ARBA00004117"/>
    </source>
</evidence>
<dbReference type="Proteomes" id="UP000199236">
    <property type="component" value="Unassembled WGS sequence"/>
</dbReference>
<dbReference type="NCBIfam" id="TIGR03506">
    <property type="entry name" value="FlgEFG_subfam"/>
    <property type="match status" value="1"/>
</dbReference>
<dbReference type="RefSeq" id="WP_090069368.1">
    <property type="nucleotide sequence ID" value="NZ_FOVR01000002.1"/>
</dbReference>
<feature type="domain" description="Flagellar hook protein FlgE/F/G-like D1" evidence="7">
    <location>
        <begin position="80"/>
        <end position="144"/>
    </location>
</feature>
<protein>
    <recommendedName>
        <fullName evidence="4">Flagellar basal-body rod protein FlgF</fullName>
    </recommendedName>
</protein>
<organism evidence="8 9">
    <name type="scientific">Cohaesibacter marisflavi</name>
    <dbReference type="NCBI Taxonomy" id="655353"/>
    <lineage>
        <taxon>Bacteria</taxon>
        <taxon>Pseudomonadati</taxon>
        <taxon>Pseudomonadota</taxon>
        <taxon>Alphaproteobacteria</taxon>
        <taxon>Hyphomicrobiales</taxon>
        <taxon>Cohaesibacteraceae</taxon>
    </lineage>
</organism>
<gene>
    <name evidence="8" type="ORF">SAMN04488056_102177</name>
</gene>
<keyword evidence="9" id="KW-1185">Reference proteome</keyword>
<evidence type="ECO:0000259" key="7">
    <source>
        <dbReference type="Pfam" id="PF22692"/>
    </source>
</evidence>
<evidence type="ECO:0000313" key="8">
    <source>
        <dbReference type="EMBL" id="SFN84204.1"/>
    </source>
</evidence>
<evidence type="ECO:0000313" key="9">
    <source>
        <dbReference type="Proteomes" id="UP000199236"/>
    </source>
</evidence>
<dbReference type="InterPro" id="IPR012836">
    <property type="entry name" value="FlgF"/>
</dbReference>
<dbReference type="InterPro" id="IPR020013">
    <property type="entry name" value="Flagellar_FlgE/F/G"/>
</dbReference>
<dbReference type="Pfam" id="PF06429">
    <property type="entry name" value="Flg_bbr_C"/>
    <property type="match status" value="1"/>
</dbReference>
<feature type="domain" description="Flagellar basal-body/hook protein C-terminal" evidence="6">
    <location>
        <begin position="191"/>
        <end position="234"/>
    </location>
</feature>
<dbReference type="NCBIfam" id="TIGR02490">
    <property type="entry name" value="flgF"/>
    <property type="match status" value="1"/>
</dbReference>
<dbReference type="InterPro" id="IPR053967">
    <property type="entry name" value="LlgE_F_G-like_D1"/>
</dbReference>
<evidence type="ECO:0000259" key="5">
    <source>
        <dbReference type="Pfam" id="PF00460"/>
    </source>
</evidence>
<dbReference type="EMBL" id="FOVR01000002">
    <property type="protein sequence ID" value="SFN84204.1"/>
    <property type="molecule type" value="Genomic_DNA"/>
</dbReference>